<dbReference type="EMBL" id="CP011409">
    <property type="protein sequence ID" value="AKZ65336.1"/>
    <property type="molecule type" value="Genomic_DNA"/>
</dbReference>
<keyword evidence="2" id="KW-1185">Reference proteome</keyword>
<gene>
    <name evidence="1" type="ORF">F506_12395</name>
</gene>
<name>A0ABM5V6T6_9BURK</name>
<evidence type="ECO:0000313" key="1">
    <source>
        <dbReference type="EMBL" id="AKZ65336.1"/>
    </source>
</evidence>
<dbReference type="Pfam" id="PF13103">
    <property type="entry name" value="TonB_2"/>
    <property type="match status" value="1"/>
</dbReference>
<dbReference type="Gene3D" id="3.30.1150.10">
    <property type="match status" value="1"/>
</dbReference>
<protein>
    <recommendedName>
        <fullName evidence="3">Protein TonB</fullName>
    </recommendedName>
</protein>
<evidence type="ECO:0000313" key="2">
    <source>
        <dbReference type="Proteomes" id="UP000063429"/>
    </source>
</evidence>
<dbReference type="SUPFAM" id="SSF74653">
    <property type="entry name" value="TolA/TonB C-terminal domain"/>
    <property type="match status" value="1"/>
</dbReference>
<organism evidence="1 2">
    <name type="scientific">Herbaspirillum hiltneri N3</name>
    <dbReference type="NCBI Taxonomy" id="1262470"/>
    <lineage>
        <taxon>Bacteria</taxon>
        <taxon>Pseudomonadati</taxon>
        <taxon>Pseudomonadota</taxon>
        <taxon>Betaproteobacteria</taxon>
        <taxon>Burkholderiales</taxon>
        <taxon>Oxalobacteraceae</taxon>
        <taxon>Herbaspirillum</taxon>
    </lineage>
</organism>
<accession>A0ABM5V6T6</accession>
<sequence length="164" mass="17712">MKAAAALVSVGTALLAGCSAQKPDTQANRDATAKEIIEQVKTTPDGTSTADSLDAYKEDLARRISQVNSLKVHVERPQALLRSVIVIKYVVDKDGNLVRSEVVRTNKDKASEATALATLRSTAPFPKPPAALLSGGRVELSETWLFNNNGRFQLRTIAQPQKNE</sequence>
<evidence type="ECO:0008006" key="3">
    <source>
        <dbReference type="Google" id="ProtNLM"/>
    </source>
</evidence>
<dbReference type="PROSITE" id="PS51257">
    <property type="entry name" value="PROKAR_LIPOPROTEIN"/>
    <property type="match status" value="1"/>
</dbReference>
<dbReference type="Proteomes" id="UP000063429">
    <property type="component" value="Chromosome"/>
</dbReference>
<dbReference type="RefSeq" id="WP_053201545.1">
    <property type="nucleotide sequence ID" value="NZ_CP011409.1"/>
</dbReference>
<reference evidence="2" key="1">
    <citation type="journal article" date="2015" name="Genome Announc.">
        <title>Complete Genome Sequence of Herbaspirillum hiltneri N3 (DSM 17495), Isolated from Surface-Sterilized Wheat Roots.</title>
        <authorList>
            <person name="Guizelini D."/>
            <person name="Saizaki P.M."/>
            <person name="Coimbra N.A."/>
            <person name="Weiss V.A."/>
            <person name="Faoro H."/>
            <person name="Sfeir M.Z."/>
            <person name="Baura V.A."/>
            <person name="Monteiro R.A."/>
            <person name="Chubatsu L.S."/>
            <person name="Souza E.M."/>
            <person name="Cruz L.M."/>
            <person name="Pedrosa F.O."/>
            <person name="Raittz R.T."/>
            <person name="Marchaukoski J.N."/>
            <person name="Steffens M.B."/>
        </authorList>
    </citation>
    <scope>NUCLEOTIDE SEQUENCE [LARGE SCALE GENOMIC DNA]</scope>
    <source>
        <strain evidence="2">N3</strain>
    </source>
</reference>
<proteinExistence type="predicted"/>